<accession>A0A2A6C2K3</accession>
<sequence length="159" mass="17993">MLRLKQKRHNRMMERQSELKMWLRKAYIKGESSDWIVKEVLSKKEHLLFFNPKGKGNGALLRNALTKELEDNFNAFAAFRSIFFVIVWRATMKKDMTLIRSYTSGTGGGKDPAMEALVAKHESPSEADSLLMSLLKNTVGAFGVGDIMLETGHVGIHSY</sequence>
<name>A0A2A6C2K3_PRIPA</name>
<proteinExistence type="predicted"/>
<dbReference type="EnsemblMetazoa" id="PPA40729.1">
    <property type="protein sequence ID" value="PPA40729.1"/>
    <property type="gene ID" value="WBGene00279098"/>
</dbReference>
<evidence type="ECO:0000313" key="2">
    <source>
        <dbReference type="Proteomes" id="UP000005239"/>
    </source>
</evidence>
<accession>A0A8R1UWZ8</accession>
<keyword evidence="2" id="KW-1185">Reference proteome</keyword>
<dbReference type="Proteomes" id="UP000005239">
    <property type="component" value="Unassembled WGS sequence"/>
</dbReference>
<dbReference type="AlphaFoldDB" id="A0A2A6C2K3"/>
<protein>
    <submittedName>
        <fullName evidence="1">Uncharacterized protein</fullName>
    </submittedName>
</protein>
<evidence type="ECO:0000313" key="1">
    <source>
        <dbReference type="EnsemblMetazoa" id="PPA40729.1"/>
    </source>
</evidence>
<gene>
    <name evidence="1" type="primary">WBGene00279098</name>
</gene>
<reference evidence="2" key="1">
    <citation type="journal article" date="2008" name="Nat. Genet.">
        <title>The Pristionchus pacificus genome provides a unique perspective on nematode lifestyle and parasitism.</title>
        <authorList>
            <person name="Dieterich C."/>
            <person name="Clifton S.W."/>
            <person name="Schuster L.N."/>
            <person name="Chinwalla A."/>
            <person name="Delehaunty K."/>
            <person name="Dinkelacker I."/>
            <person name="Fulton L."/>
            <person name="Fulton R."/>
            <person name="Godfrey J."/>
            <person name="Minx P."/>
            <person name="Mitreva M."/>
            <person name="Roeseler W."/>
            <person name="Tian H."/>
            <person name="Witte H."/>
            <person name="Yang S.P."/>
            <person name="Wilson R.K."/>
            <person name="Sommer R.J."/>
        </authorList>
    </citation>
    <scope>NUCLEOTIDE SEQUENCE [LARGE SCALE GENOMIC DNA]</scope>
    <source>
        <strain evidence="2">PS312</strain>
    </source>
</reference>
<reference evidence="1" key="2">
    <citation type="submission" date="2022-06" db="UniProtKB">
        <authorList>
            <consortium name="EnsemblMetazoa"/>
        </authorList>
    </citation>
    <scope>IDENTIFICATION</scope>
    <source>
        <strain evidence="1">PS312</strain>
    </source>
</reference>
<organism evidence="1 2">
    <name type="scientific">Pristionchus pacificus</name>
    <name type="common">Parasitic nematode worm</name>
    <dbReference type="NCBI Taxonomy" id="54126"/>
    <lineage>
        <taxon>Eukaryota</taxon>
        <taxon>Metazoa</taxon>
        <taxon>Ecdysozoa</taxon>
        <taxon>Nematoda</taxon>
        <taxon>Chromadorea</taxon>
        <taxon>Rhabditida</taxon>
        <taxon>Rhabditina</taxon>
        <taxon>Diplogasteromorpha</taxon>
        <taxon>Diplogasteroidea</taxon>
        <taxon>Neodiplogasteridae</taxon>
        <taxon>Pristionchus</taxon>
    </lineage>
</organism>